<evidence type="ECO:0000256" key="12">
    <source>
        <dbReference type="SAM" id="MobiDB-lite"/>
    </source>
</evidence>
<protein>
    <recommendedName>
        <fullName evidence="5">Evolutionarily conserved signaling intermediate in Toll pathway, mitochondrial</fullName>
    </recommendedName>
</protein>
<evidence type="ECO:0000256" key="4">
    <source>
        <dbReference type="ARBA" id="ARBA00007674"/>
    </source>
</evidence>
<evidence type="ECO:0000256" key="10">
    <source>
        <dbReference type="ARBA" id="ARBA00023128"/>
    </source>
</evidence>
<reference evidence="15 16" key="1">
    <citation type="submission" date="2023-02" db="EMBL/GenBank/DDBJ databases">
        <title>LHISI_Scaffold_Assembly.</title>
        <authorList>
            <person name="Stuart O.P."/>
            <person name="Cleave R."/>
            <person name="Magrath M.J.L."/>
            <person name="Mikheyev A.S."/>
        </authorList>
    </citation>
    <scope>NUCLEOTIDE SEQUENCE [LARGE SCALE GENOMIC DNA]</scope>
    <source>
        <strain evidence="15">Daus_M_001</strain>
        <tissue evidence="15">Leg muscle</tissue>
    </source>
</reference>
<dbReference type="Proteomes" id="UP001159363">
    <property type="component" value="Chromosome 1"/>
</dbReference>
<evidence type="ECO:0000256" key="9">
    <source>
        <dbReference type="ARBA" id="ARBA00022946"/>
    </source>
</evidence>
<dbReference type="Pfam" id="PF06239">
    <property type="entry name" value="ECSIT_N"/>
    <property type="match status" value="1"/>
</dbReference>
<evidence type="ECO:0000256" key="11">
    <source>
        <dbReference type="ARBA" id="ARBA00023242"/>
    </source>
</evidence>
<comment type="subcellular location">
    <subcellularLocation>
        <location evidence="3">Cytoplasm</location>
    </subcellularLocation>
    <subcellularLocation>
        <location evidence="2">Mitochondrion</location>
    </subcellularLocation>
    <subcellularLocation>
        <location evidence="1">Nucleus</location>
    </subcellularLocation>
</comment>
<dbReference type="PANTHER" id="PTHR13113:SF1">
    <property type="entry name" value="EVOLUTIONARILY CONSERVED SIGNALING INTERMEDIATE IN TOLL PATHWAY, MITOCHONDRIAL"/>
    <property type="match status" value="1"/>
</dbReference>
<keyword evidence="13" id="KW-1133">Transmembrane helix</keyword>
<dbReference type="InterPro" id="IPR046448">
    <property type="entry name" value="ECSIT_N"/>
</dbReference>
<dbReference type="SMART" id="SM01284">
    <property type="entry name" value="ECSIT_Cterm"/>
    <property type="match status" value="1"/>
</dbReference>
<feature type="region of interest" description="Disordered" evidence="12">
    <location>
        <begin position="389"/>
        <end position="412"/>
    </location>
</feature>
<gene>
    <name evidence="15" type="ORF">PR048_002613</name>
</gene>
<dbReference type="InterPro" id="IPR010418">
    <property type="entry name" value="ECSIT"/>
</dbReference>
<comment type="caution">
    <text evidence="15">The sequence shown here is derived from an EMBL/GenBank/DDBJ whole genome shotgun (WGS) entry which is preliminary data.</text>
</comment>
<evidence type="ECO:0000256" key="5">
    <source>
        <dbReference type="ARBA" id="ARBA00019998"/>
    </source>
</evidence>
<keyword evidence="16" id="KW-1185">Reference proteome</keyword>
<feature type="compositionally biased region" description="Basic and acidic residues" evidence="12">
    <location>
        <begin position="398"/>
        <end position="412"/>
    </location>
</feature>
<name>A0ABQ9IKT2_9NEOP</name>
<evidence type="ECO:0000259" key="14">
    <source>
        <dbReference type="SMART" id="SM01284"/>
    </source>
</evidence>
<keyword evidence="7" id="KW-0399">Innate immunity</keyword>
<dbReference type="InterPro" id="IPR029342">
    <property type="entry name" value="ECIST_C"/>
</dbReference>
<proteinExistence type="inferred from homology"/>
<sequence>MELALQQALINHVSSNSAQFIMILVFVNGLPCHSLIYIVVSHNFIKPSCRPSSSHSENDKKTEQAVVIRDIFQDAEDKDKNTYLAMIQIFVQRDVHRRGHVEFIYSAMKHMEEFHVHKDLEAYKSLIDILPKGKFIPTNIFQAEFMHYPKQQQCIIDVLEMMEDNGKLYFNGVMPDREMETMLLNIFGNKGHPLRKYWRMMYWMPKFKNLSPWPLPNPVPNDSLELAKLGIQRITSVDLQTTVVTYQTADLEDSLEDTWIVSGQSPKQKELLGSHQRNMPVYIEGPFRLWLRNLSINYFIMRADPKPRPRSAYDPDDVTSLKIPFFSEPKERKEVAAVRSVHEQDEGTILAVCATGTSSRDSLLSWVRLQEGDGNPALSEVPVLFKLRSPAGDVVPENSDKTDSTSDDKPNS</sequence>
<evidence type="ECO:0000256" key="7">
    <source>
        <dbReference type="ARBA" id="ARBA00022588"/>
    </source>
</evidence>
<evidence type="ECO:0000256" key="3">
    <source>
        <dbReference type="ARBA" id="ARBA00004496"/>
    </source>
</evidence>
<keyword evidence="6" id="KW-0963">Cytoplasm</keyword>
<comment type="similarity">
    <text evidence="4">Belongs to the ECSIT family.</text>
</comment>
<keyword evidence="13" id="KW-0472">Membrane</keyword>
<organism evidence="15 16">
    <name type="scientific">Dryococelus australis</name>
    <dbReference type="NCBI Taxonomy" id="614101"/>
    <lineage>
        <taxon>Eukaryota</taxon>
        <taxon>Metazoa</taxon>
        <taxon>Ecdysozoa</taxon>
        <taxon>Arthropoda</taxon>
        <taxon>Hexapoda</taxon>
        <taxon>Insecta</taxon>
        <taxon>Pterygota</taxon>
        <taxon>Neoptera</taxon>
        <taxon>Polyneoptera</taxon>
        <taxon>Phasmatodea</taxon>
        <taxon>Verophasmatodea</taxon>
        <taxon>Anareolatae</taxon>
        <taxon>Phasmatidae</taxon>
        <taxon>Eurycanthinae</taxon>
        <taxon>Dryococelus</taxon>
    </lineage>
</organism>
<keyword evidence="8" id="KW-0391">Immunity</keyword>
<keyword evidence="11" id="KW-0539">Nucleus</keyword>
<dbReference type="PANTHER" id="PTHR13113">
    <property type="entry name" value="ECSIT EVOLUTIONARILY CONSERVED SIGNALING INTERMEDIATE IN TOLL PATHWAYS"/>
    <property type="match status" value="1"/>
</dbReference>
<keyword evidence="13" id="KW-0812">Transmembrane</keyword>
<evidence type="ECO:0000313" key="16">
    <source>
        <dbReference type="Proteomes" id="UP001159363"/>
    </source>
</evidence>
<keyword evidence="9" id="KW-0809">Transit peptide</keyword>
<evidence type="ECO:0000256" key="6">
    <source>
        <dbReference type="ARBA" id="ARBA00022490"/>
    </source>
</evidence>
<keyword evidence="10" id="KW-0496">Mitochondrion</keyword>
<evidence type="ECO:0000313" key="15">
    <source>
        <dbReference type="EMBL" id="KAJ8897267.1"/>
    </source>
</evidence>
<evidence type="ECO:0000256" key="13">
    <source>
        <dbReference type="SAM" id="Phobius"/>
    </source>
</evidence>
<feature type="transmembrane region" description="Helical" evidence="13">
    <location>
        <begin position="20"/>
        <end position="40"/>
    </location>
</feature>
<evidence type="ECO:0000256" key="2">
    <source>
        <dbReference type="ARBA" id="ARBA00004173"/>
    </source>
</evidence>
<evidence type="ECO:0000256" key="1">
    <source>
        <dbReference type="ARBA" id="ARBA00004123"/>
    </source>
</evidence>
<evidence type="ECO:0000256" key="8">
    <source>
        <dbReference type="ARBA" id="ARBA00022859"/>
    </source>
</evidence>
<accession>A0ABQ9IKT2</accession>
<dbReference type="Pfam" id="PF14784">
    <property type="entry name" value="ECSIT_C"/>
    <property type="match status" value="1"/>
</dbReference>
<dbReference type="EMBL" id="JARBHB010000001">
    <property type="protein sequence ID" value="KAJ8897267.1"/>
    <property type="molecule type" value="Genomic_DNA"/>
</dbReference>
<feature type="domain" description="ECSIT C-terminal" evidence="14">
    <location>
        <begin position="265"/>
        <end position="388"/>
    </location>
</feature>